<dbReference type="EMBL" id="VTPC01090314">
    <property type="protein sequence ID" value="KAF2883642.1"/>
    <property type="molecule type" value="Genomic_DNA"/>
</dbReference>
<evidence type="ECO:0000313" key="1">
    <source>
        <dbReference type="EMBL" id="KAF2883642.1"/>
    </source>
</evidence>
<dbReference type="Pfam" id="PF06477">
    <property type="entry name" value="DUF1091"/>
    <property type="match status" value="1"/>
</dbReference>
<dbReference type="InterPro" id="IPR010512">
    <property type="entry name" value="DUF1091"/>
</dbReference>
<dbReference type="OrthoDB" id="7925769at2759"/>
<proteinExistence type="predicted"/>
<dbReference type="Proteomes" id="UP000801492">
    <property type="component" value="Unassembled WGS sequence"/>
</dbReference>
<organism evidence="1 2">
    <name type="scientific">Ignelater luminosus</name>
    <name type="common">Cucubano</name>
    <name type="synonym">Pyrophorus luminosus</name>
    <dbReference type="NCBI Taxonomy" id="2038154"/>
    <lineage>
        <taxon>Eukaryota</taxon>
        <taxon>Metazoa</taxon>
        <taxon>Ecdysozoa</taxon>
        <taxon>Arthropoda</taxon>
        <taxon>Hexapoda</taxon>
        <taxon>Insecta</taxon>
        <taxon>Pterygota</taxon>
        <taxon>Neoptera</taxon>
        <taxon>Endopterygota</taxon>
        <taxon>Coleoptera</taxon>
        <taxon>Polyphaga</taxon>
        <taxon>Elateriformia</taxon>
        <taxon>Elateroidea</taxon>
        <taxon>Elateridae</taxon>
        <taxon>Agrypninae</taxon>
        <taxon>Pyrophorini</taxon>
        <taxon>Ignelater</taxon>
    </lineage>
</organism>
<gene>
    <name evidence="1" type="ORF">ILUMI_22514</name>
</gene>
<sequence length="160" mass="18912">MDRAECTWFNKSCAKYFNVSFVPYNRTQRVVKEDFQLLIDMGRDLMIDVQVYKMMSNEYRFFPVTFTANACAEYIKNSFSFRDSLTRGSNLRPCNLKKGVYYIRNEIPDFSRYPPHLPTGSYKLVHQYLFRSMSCAQVDFYGRIVDKPIDWKNIPKSVGL</sequence>
<protein>
    <submittedName>
        <fullName evidence="1">Uncharacterized protein</fullName>
    </submittedName>
</protein>
<name>A0A8K0CGH9_IGNLU</name>
<accession>A0A8K0CGH9</accession>
<dbReference type="PANTHER" id="PTHR20898">
    <property type="entry name" value="DAEDALUS ON 3-RELATED-RELATED"/>
    <property type="match status" value="1"/>
</dbReference>
<comment type="caution">
    <text evidence="1">The sequence shown here is derived from an EMBL/GenBank/DDBJ whole genome shotgun (WGS) entry which is preliminary data.</text>
</comment>
<reference evidence="1" key="1">
    <citation type="submission" date="2019-08" db="EMBL/GenBank/DDBJ databases">
        <title>The genome of the North American firefly Photinus pyralis.</title>
        <authorList>
            <consortium name="Photinus pyralis genome working group"/>
            <person name="Fallon T.R."/>
            <person name="Sander Lower S.E."/>
            <person name="Weng J.-K."/>
        </authorList>
    </citation>
    <scope>NUCLEOTIDE SEQUENCE</scope>
    <source>
        <strain evidence="1">TRF0915ILg1</strain>
        <tissue evidence="1">Whole body</tissue>
    </source>
</reference>
<dbReference type="PANTHER" id="PTHR20898:SF0">
    <property type="entry name" value="DAEDALUS ON 3-RELATED"/>
    <property type="match status" value="1"/>
</dbReference>
<dbReference type="AlphaFoldDB" id="A0A8K0CGH9"/>
<evidence type="ECO:0000313" key="2">
    <source>
        <dbReference type="Proteomes" id="UP000801492"/>
    </source>
</evidence>
<keyword evidence="2" id="KW-1185">Reference proteome</keyword>